<keyword evidence="3" id="KW-1185">Reference proteome</keyword>
<organism evidence="2 3">
    <name type="scientific">Bursaphelenchus okinawaensis</name>
    <dbReference type="NCBI Taxonomy" id="465554"/>
    <lineage>
        <taxon>Eukaryota</taxon>
        <taxon>Metazoa</taxon>
        <taxon>Ecdysozoa</taxon>
        <taxon>Nematoda</taxon>
        <taxon>Chromadorea</taxon>
        <taxon>Rhabditida</taxon>
        <taxon>Tylenchina</taxon>
        <taxon>Tylenchomorpha</taxon>
        <taxon>Aphelenchoidea</taxon>
        <taxon>Aphelenchoididae</taxon>
        <taxon>Bursaphelenchus</taxon>
    </lineage>
</organism>
<dbReference type="EMBL" id="CAJFCW020000001">
    <property type="protein sequence ID" value="CAG9085008.1"/>
    <property type="molecule type" value="Genomic_DNA"/>
</dbReference>
<dbReference type="Proteomes" id="UP000614601">
    <property type="component" value="Unassembled WGS sequence"/>
</dbReference>
<evidence type="ECO:0000313" key="2">
    <source>
        <dbReference type="EMBL" id="CAD5207267.1"/>
    </source>
</evidence>
<comment type="caution">
    <text evidence="2">The sequence shown here is derived from an EMBL/GenBank/DDBJ whole genome shotgun (WGS) entry which is preliminary data.</text>
</comment>
<feature type="compositionally biased region" description="Polar residues" evidence="1">
    <location>
        <begin position="37"/>
        <end position="49"/>
    </location>
</feature>
<dbReference type="EMBL" id="CAJFDH010000001">
    <property type="protein sequence ID" value="CAD5207267.1"/>
    <property type="molecule type" value="Genomic_DNA"/>
</dbReference>
<reference evidence="2" key="1">
    <citation type="submission" date="2020-09" db="EMBL/GenBank/DDBJ databases">
        <authorList>
            <person name="Kikuchi T."/>
        </authorList>
    </citation>
    <scope>NUCLEOTIDE SEQUENCE</scope>
    <source>
        <strain evidence="2">SH1</strain>
    </source>
</reference>
<dbReference type="Proteomes" id="UP000783686">
    <property type="component" value="Unassembled WGS sequence"/>
</dbReference>
<evidence type="ECO:0000313" key="3">
    <source>
        <dbReference type="Proteomes" id="UP000614601"/>
    </source>
</evidence>
<name>A0A811JUY1_9BILA</name>
<proteinExistence type="predicted"/>
<accession>A0A811JUY1</accession>
<feature type="compositionally biased region" description="Basic and acidic residues" evidence="1">
    <location>
        <begin position="1"/>
        <end position="12"/>
    </location>
</feature>
<evidence type="ECO:0000256" key="1">
    <source>
        <dbReference type="SAM" id="MobiDB-lite"/>
    </source>
</evidence>
<dbReference type="AlphaFoldDB" id="A0A811JUY1"/>
<feature type="region of interest" description="Disordered" evidence="1">
    <location>
        <begin position="1"/>
        <end position="68"/>
    </location>
</feature>
<gene>
    <name evidence="2" type="ORF">BOKJ2_LOCUS1951</name>
</gene>
<protein>
    <submittedName>
        <fullName evidence="2">Uncharacterized protein</fullName>
    </submittedName>
</protein>
<feature type="compositionally biased region" description="Basic residues" evidence="1">
    <location>
        <begin position="13"/>
        <end position="28"/>
    </location>
</feature>
<sequence length="129" mass="14481">MASPKTDKEEKKNKKKNKKEKKVSLKKNKTAEPAQKTVKSPTTSITRPATPSRCVKRRHDAEPFSESSEPAFKIRLTGAVPTVQLTLSRALEKPANKEKRLATLKALFNGQRTTNFEEAEAFLRLSKMA</sequence>